<dbReference type="RefSeq" id="WP_167227225.1">
    <property type="nucleotide sequence ID" value="NZ_JAAQPH010000014.1"/>
</dbReference>
<keyword evidence="2" id="KW-0378">Hydrolase</keyword>
<dbReference type="Gene3D" id="3.40.50.1820">
    <property type="entry name" value="alpha/beta hydrolase"/>
    <property type="match status" value="1"/>
</dbReference>
<dbReference type="AlphaFoldDB" id="A0A967F016"/>
<dbReference type="Pfam" id="PF12697">
    <property type="entry name" value="Abhydrolase_6"/>
    <property type="match status" value="1"/>
</dbReference>
<keyword evidence="3" id="KW-1185">Reference proteome</keyword>
<name>A0A967F016_9PROT</name>
<feature type="domain" description="AB hydrolase-1" evidence="1">
    <location>
        <begin position="26"/>
        <end position="254"/>
    </location>
</feature>
<organism evidence="2 3">
    <name type="scientific">Pelagibius litoralis</name>
    <dbReference type="NCBI Taxonomy" id="374515"/>
    <lineage>
        <taxon>Bacteria</taxon>
        <taxon>Pseudomonadati</taxon>
        <taxon>Pseudomonadota</taxon>
        <taxon>Alphaproteobacteria</taxon>
        <taxon>Rhodospirillales</taxon>
        <taxon>Rhodovibrionaceae</taxon>
        <taxon>Pelagibius</taxon>
    </lineage>
</organism>
<proteinExistence type="predicted"/>
<dbReference type="InterPro" id="IPR029058">
    <property type="entry name" value="AB_hydrolase_fold"/>
</dbReference>
<evidence type="ECO:0000313" key="3">
    <source>
        <dbReference type="Proteomes" id="UP000761264"/>
    </source>
</evidence>
<dbReference type="SUPFAM" id="SSF53474">
    <property type="entry name" value="alpha/beta-Hydrolases"/>
    <property type="match status" value="1"/>
</dbReference>
<gene>
    <name evidence="2" type="ORF">HBA54_18205</name>
</gene>
<sequence length="262" mass="27065">MELTVEGARVYTATGGRSFDPDLPAVVFLHGAGLDHTVWALPARYFAHHDASVLAVDLPGHGRSGGAALTSIEAIADWTVKLLDEAGLAKATLVGHSMGALAALDCAARHTGRVRAAALMGVAPKMPVHPDLLAAAETNDPVAFALMTSWGFGPSGHFGGARMPGAWMMGGGEQLLAQVPPGVLYRDLSACNAYQGAMAAAEKITCPLLVVMGDQDKMTPARAGAKLAAAIPGARQVTIPACGHMMLSEKPDESLDALRTIL</sequence>
<evidence type="ECO:0000313" key="2">
    <source>
        <dbReference type="EMBL" id="NIA70532.1"/>
    </source>
</evidence>
<comment type="caution">
    <text evidence="2">The sequence shown here is derived from an EMBL/GenBank/DDBJ whole genome shotgun (WGS) entry which is preliminary data.</text>
</comment>
<evidence type="ECO:0000259" key="1">
    <source>
        <dbReference type="Pfam" id="PF12697"/>
    </source>
</evidence>
<dbReference type="InterPro" id="IPR000073">
    <property type="entry name" value="AB_hydrolase_1"/>
</dbReference>
<dbReference type="PANTHER" id="PTHR43194">
    <property type="entry name" value="HYDROLASE ALPHA/BETA FOLD FAMILY"/>
    <property type="match status" value="1"/>
</dbReference>
<protein>
    <submittedName>
        <fullName evidence="2">Alpha/beta hydrolase</fullName>
    </submittedName>
</protein>
<accession>A0A967F016</accession>
<dbReference type="EMBL" id="JAAQPH010000014">
    <property type="protein sequence ID" value="NIA70532.1"/>
    <property type="molecule type" value="Genomic_DNA"/>
</dbReference>
<dbReference type="GO" id="GO:0016787">
    <property type="term" value="F:hydrolase activity"/>
    <property type="evidence" value="ECO:0007669"/>
    <property type="project" value="UniProtKB-KW"/>
</dbReference>
<dbReference type="InterPro" id="IPR050228">
    <property type="entry name" value="Carboxylesterase_BioH"/>
</dbReference>
<reference evidence="2" key="1">
    <citation type="submission" date="2020-03" db="EMBL/GenBank/DDBJ databases">
        <title>Genome of Pelagibius litoralis DSM 21314T.</title>
        <authorList>
            <person name="Wang G."/>
        </authorList>
    </citation>
    <scope>NUCLEOTIDE SEQUENCE</scope>
    <source>
        <strain evidence="2">DSM 21314</strain>
    </source>
</reference>
<dbReference type="PANTHER" id="PTHR43194:SF5">
    <property type="entry name" value="PIMELOYL-[ACYL-CARRIER PROTEIN] METHYL ESTER ESTERASE"/>
    <property type="match status" value="1"/>
</dbReference>
<dbReference type="Proteomes" id="UP000761264">
    <property type="component" value="Unassembled WGS sequence"/>
</dbReference>
<dbReference type="PRINTS" id="PR00111">
    <property type="entry name" value="ABHYDROLASE"/>
</dbReference>